<dbReference type="GO" id="GO:0019774">
    <property type="term" value="C:proteasome core complex, beta-subunit complex"/>
    <property type="evidence" value="ECO:0007669"/>
    <property type="project" value="UniProtKB-ARBA"/>
</dbReference>
<evidence type="ECO:0000256" key="2">
    <source>
        <dbReference type="ARBA" id="ARBA00002000"/>
    </source>
</evidence>
<comment type="function">
    <text evidence="9">Component of the proteasome, a multicatalytic proteinase complex which is characterized by its ability to cleave peptides with Arg, Phe, Tyr, Leu, and Glu adjacent to the leaving group at neutral or slightly basic pH. The proteasome has an ATP-dependent proteolytic activity.</text>
</comment>
<organism evidence="10 11">
    <name type="scientific">Hibiscus trionum</name>
    <name type="common">Flower of an hour</name>
    <dbReference type="NCBI Taxonomy" id="183268"/>
    <lineage>
        <taxon>Eukaryota</taxon>
        <taxon>Viridiplantae</taxon>
        <taxon>Streptophyta</taxon>
        <taxon>Embryophyta</taxon>
        <taxon>Tracheophyta</taxon>
        <taxon>Spermatophyta</taxon>
        <taxon>Magnoliopsida</taxon>
        <taxon>eudicotyledons</taxon>
        <taxon>Gunneridae</taxon>
        <taxon>Pentapetalae</taxon>
        <taxon>rosids</taxon>
        <taxon>malvids</taxon>
        <taxon>Malvales</taxon>
        <taxon>Malvaceae</taxon>
        <taxon>Malvoideae</taxon>
        <taxon>Hibiscus</taxon>
    </lineage>
</organism>
<dbReference type="EMBL" id="BSYR01000078">
    <property type="protein sequence ID" value="GMJ15681.1"/>
    <property type="molecule type" value="Genomic_DNA"/>
</dbReference>
<dbReference type="SUPFAM" id="SSF56235">
    <property type="entry name" value="N-terminal nucleophile aminohydrolases (Ntn hydrolases)"/>
    <property type="match status" value="1"/>
</dbReference>
<evidence type="ECO:0000256" key="9">
    <source>
        <dbReference type="RuleBase" id="RU004203"/>
    </source>
</evidence>
<dbReference type="PANTHER" id="PTHR32194:SF0">
    <property type="entry name" value="ATP-DEPENDENT PROTEASE SUBUNIT HSLV"/>
    <property type="match status" value="1"/>
</dbReference>
<dbReference type="GO" id="GO:0004298">
    <property type="term" value="F:threonine-type endopeptidase activity"/>
    <property type="evidence" value="ECO:0007669"/>
    <property type="project" value="UniProtKB-KW"/>
</dbReference>
<evidence type="ECO:0000256" key="5">
    <source>
        <dbReference type="ARBA" id="ARBA00022670"/>
    </source>
</evidence>
<keyword evidence="5" id="KW-0645">Protease</keyword>
<dbReference type="OrthoDB" id="7854943at2759"/>
<dbReference type="AlphaFoldDB" id="A0A9W7JHI5"/>
<comment type="subcellular location">
    <subcellularLocation>
        <location evidence="9">Cytoplasm</location>
    </subcellularLocation>
    <subcellularLocation>
        <location evidence="9">Nucleus</location>
    </subcellularLocation>
</comment>
<keyword evidence="7" id="KW-0378">Hydrolase</keyword>
<dbReference type="Gene3D" id="3.60.20.10">
    <property type="entry name" value="Glutamine Phosphoribosylpyrophosphate, subunit 1, domain 1"/>
    <property type="match status" value="1"/>
</dbReference>
<keyword evidence="4 9" id="KW-0963">Cytoplasm</keyword>
<sequence>MMNVNAPQSMASIVAGVAYNGGVVLGADYVTGTGIDVANPESDRITELADKVYIFHSGSAADSQIVSEFFLRKKHIIQIGQPVTVKAAANLIEEIYYSNSRVEANLIVGGWNKLEGGKIYGIHCGGVLIEEQFAVGGYGTNYLYGLINEPWKEVMTKEEAEQLVAKVVSIAIARHGVGGVGVRTVIINSEGVTMNFYPIDDESEQQNSLFDLLNAGR</sequence>
<accession>A0A9W7JHI5</accession>
<reference evidence="10" key="1">
    <citation type="submission" date="2023-05" db="EMBL/GenBank/DDBJ databases">
        <title>Genome and transcriptome analyses reveal genes involved in the formation of fine ridges on petal epidermal cells in Hibiscus trionum.</title>
        <authorList>
            <person name="Koshimizu S."/>
            <person name="Masuda S."/>
            <person name="Ishii T."/>
            <person name="Shirasu K."/>
            <person name="Hoshino A."/>
            <person name="Arita M."/>
        </authorList>
    </citation>
    <scope>NUCLEOTIDE SEQUENCE</scope>
    <source>
        <strain evidence="10">Hamamatsu line</strain>
    </source>
</reference>
<name>A0A9W7JHI5_HIBTR</name>
<comment type="catalytic activity">
    <reaction evidence="1">
        <text>Cleavage of peptide bonds with very broad specificity.</text>
        <dbReference type="EC" id="3.4.25.1"/>
    </reaction>
</comment>
<evidence type="ECO:0000256" key="1">
    <source>
        <dbReference type="ARBA" id="ARBA00001198"/>
    </source>
</evidence>
<evidence type="ECO:0000313" key="10">
    <source>
        <dbReference type="EMBL" id="GMJ15681.1"/>
    </source>
</evidence>
<dbReference type="Pfam" id="PF00227">
    <property type="entry name" value="Proteasome"/>
    <property type="match status" value="1"/>
</dbReference>
<evidence type="ECO:0000313" key="11">
    <source>
        <dbReference type="Proteomes" id="UP001165190"/>
    </source>
</evidence>
<dbReference type="GO" id="GO:0005737">
    <property type="term" value="C:cytoplasm"/>
    <property type="evidence" value="ECO:0007669"/>
    <property type="project" value="UniProtKB-SubCell"/>
</dbReference>
<dbReference type="Proteomes" id="UP001165190">
    <property type="component" value="Unassembled WGS sequence"/>
</dbReference>
<dbReference type="InterPro" id="IPR001353">
    <property type="entry name" value="Proteasome_sua/b"/>
</dbReference>
<dbReference type="GO" id="GO:0005634">
    <property type="term" value="C:nucleus"/>
    <property type="evidence" value="ECO:0007669"/>
    <property type="project" value="UniProtKB-SubCell"/>
</dbReference>
<keyword evidence="6" id="KW-0888">Threonine protease</keyword>
<keyword evidence="8 9" id="KW-0647">Proteasome</keyword>
<comment type="subunit">
    <text evidence="9">Component of the proteasome complex.</text>
</comment>
<dbReference type="InterPro" id="IPR016050">
    <property type="entry name" value="Proteasome_bsu_CS"/>
</dbReference>
<evidence type="ECO:0000256" key="3">
    <source>
        <dbReference type="ARBA" id="ARBA00011517"/>
    </source>
</evidence>
<keyword evidence="9" id="KW-0539">Nucleus</keyword>
<comment type="subunit">
    <text evidence="3">Component of the 20S core complex of the 26S proteasome. The 26S proteasome is composed of a core protease (CP), known as the 20S proteasome, capped at one or both ends by the 19S regulatory particle (RP/PA700). The 20S proteasome core is composed of 28 subunits that are arranged in four stacked rings, resulting in a barrel-shaped structure. The two end rings are each formed by seven alpha subunits, and the two central rings are each formed by seven beta subunits. The catalytic chamber with the active sites is on the inside of the barrel.</text>
</comment>
<gene>
    <name evidence="10" type="ORF">HRI_005237300</name>
</gene>
<proteinExistence type="inferred from homology"/>
<evidence type="ECO:0000256" key="4">
    <source>
        <dbReference type="ARBA" id="ARBA00022490"/>
    </source>
</evidence>
<comment type="function">
    <text evidence="2">The proteasome is a multicatalytic proteinase complex which is characterized by its ability to cleave peptides with Arg, Phe, Tyr, Leu, and Glu adjacent to the leaving group at neutral or slightly basic pH. The proteasome has an ATP-dependent proteolytic activity.</text>
</comment>
<evidence type="ECO:0000256" key="8">
    <source>
        <dbReference type="ARBA" id="ARBA00022942"/>
    </source>
</evidence>
<dbReference type="PANTHER" id="PTHR32194">
    <property type="entry name" value="METALLOPROTEASE TLDD"/>
    <property type="match status" value="1"/>
</dbReference>
<dbReference type="GO" id="GO:0051603">
    <property type="term" value="P:proteolysis involved in protein catabolic process"/>
    <property type="evidence" value="ECO:0007669"/>
    <property type="project" value="InterPro"/>
</dbReference>
<evidence type="ECO:0000256" key="6">
    <source>
        <dbReference type="ARBA" id="ARBA00022698"/>
    </source>
</evidence>
<dbReference type="PRINTS" id="PR00141">
    <property type="entry name" value="PROTEASOME"/>
</dbReference>
<dbReference type="PROSITE" id="PS00854">
    <property type="entry name" value="PROTEASOME_BETA_1"/>
    <property type="match status" value="1"/>
</dbReference>
<comment type="similarity">
    <text evidence="9">Belongs to the peptidase T1B family.</text>
</comment>
<dbReference type="InterPro" id="IPR023333">
    <property type="entry name" value="Proteasome_suB-type"/>
</dbReference>
<comment type="caution">
    <text evidence="10">The sequence shown here is derived from an EMBL/GenBank/DDBJ whole genome shotgun (WGS) entry which is preliminary data.</text>
</comment>
<keyword evidence="11" id="KW-1185">Reference proteome</keyword>
<evidence type="ECO:0000256" key="7">
    <source>
        <dbReference type="ARBA" id="ARBA00022801"/>
    </source>
</evidence>
<dbReference type="InterPro" id="IPR000243">
    <property type="entry name" value="Pept_T1A_subB"/>
</dbReference>
<protein>
    <recommendedName>
        <fullName evidence="9">Proteasome subunit beta</fullName>
    </recommendedName>
</protein>
<dbReference type="InterPro" id="IPR029055">
    <property type="entry name" value="Ntn_hydrolases_N"/>
</dbReference>